<dbReference type="PANTHER" id="PTHR23403:SF1">
    <property type="entry name" value="TREHALASE"/>
    <property type="match status" value="1"/>
</dbReference>
<dbReference type="SUPFAM" id="SSF48208">
    <property type="entry name" value="Six-hairpin glycosidases"/>
    <property type="match status" value="1"/>
</dbReference>
<gene>
    <name evidence="1" type="ORF">SAMN05421548_14226</name>
</gene>
<accession>A0A1G7C0X4</accession>
<dbReference type="GO" id="GO:0004555">
    <property type="term" value="F:alpha,alpha-trehalase activity"/>
    <property type="evidence" value="ECO:0007669"/>
    <property type="project" value="InterPro"/>
</dbReference>
<dbReference type="Proteomes" id="UP000198908">
    <property type="component" value="Unassembled WGS sequence"/>
</dbReference>
<protein>
    <submittedName>
        <fullName evidence="1">Alpha,alpha-trehalase</fullName>
    </submittedName>
</protein>
<reference evidence="2" key="1">
    <citation type="submission" date="2016-09" db="EMBL/GenBank/DDBJ databases">
        <authorList>
            <person name="Varghese N."/>
            <person name="Submissions S."/>
        </authorList>
    </citation>
    <scope>NUCLEOTIDE SEQUENCE [LARGE SCALE GENOMIC DNA]</scope>
    <source>
        <strain evidence="2">TNe-862</strain>
    </source>
</reference>
<sequence>MVELAAQKEGNTVYQKYLPALRKKYAYWMQGAGSTPRGQATRNVVVLPDGTVLNRYWNELDTPRDESYIEDVQTARKASGRPASQVYRDLRATAESGWDFSSRWFGDNQNLRTVRTTSIVPVDLNSLLFPLETTIARG</sequence>
<dbReference type="Pfam" id="PF01204">
    <property type="entry name" value="Trehalase"/>
    <property type="match status" value="1"/>
</dbReference>
<dbReference type="InterPro" id="IPR012341">
    <property type="entry name" value="6hp_glycosidase-like_sf"/>
</dbReference>
<keyword evidence="2" id="KW-1185">Reference proteome</keyword>
<dbReference type="PRINTS" id="PR00744">
    <property type="entry name" value="GLHYDRLASE37"/>
</dbReference>
<dbReference type="GO" id="GO:0005993">
    <property type="term" value="P:trehalose catabolic process"/>
    <property type="evidence" value="ECO:0007669"/>
    <property type="project" value="TreeGrafter"/>
</dbReference>
<dbReference type="PANTHER" id="PTHR23403">
    <property type="entry name" value="TREHALASE"/>
    <property type="match status" value="1"/>
</dbReference>
<dbReference type="Gene3D" id="1.50.10.10">
    <property type="match status" value="1"/>
</dbReference>
<name>A0A1G7C0X4_9BURK</name>
<dbReference type="InterPro" id="IPR008928">
    <property type="entry name" value="6-hairpin_glycosidase_sf"/>
</dbReference>
<proteinExistence type="predicted"/>
<dbReference type="STRING" id="416944.SAMN05421548_14226"/>
<dbReference type="InterPro" id="IPR001661">
    <property type="entry name" value="Glyco_hydro_37"/>
</dbReference>
<dbReference type="EMBL" id="FMYQ01000042">
    <property type="protein sequence ID" value="SDE32929.1"/>
    <property type="molecule type" value="Genomic_DNA"/>
</dbReference>
<dbReference type="AlphaFoldDB" id="A0A1G7C0X4"/>
<evidence type="ECO:0000313" key="2">
    <source>
        <dbReference type="Proteomes" id="UP000198908"/>
    </source>
</evidence>
<organism evidence="1 2">
    <name type="scientific">Paraburkholderia lycopersici</name>
    <dbReference type="NCBI Taxonomy" id="416944"/>
    <lineage>
        <taxon>Bacteria</taxon>
        <taxon>Pseudomonadati</taxon>
        <taxon>Pseudomonadota</taxon>
        <taxon>Betaproteobacteria</taxon>
        <taxon>Burkholderiales</taxon>
        <taxon>Burkholderiaceae</taxon>
        <taxon>Paraburkholderia</taxon>
    </lineage>
</organism>
<evidence type="ECO:0000313" key="1">
    <source>
        <dbReference type="EMBL" id="SDE32929.1"/>
    </source>
</evidence>